<dbReference type="VEuPathDB" id="FungiDB:PTTG_27971"/>
<gene>
    <name evidence="1" type="ORF">PTTG_27971</name>
</gene>
<dbReference type="EnsemblFungi" id="PTTG_27971-t43_1">
    <property type="protein sequence ID" value="PTTG_27971-t43_1-p1"/>
    <property type="gene ID" value="PTTG_27971"/>
</dbReference>
<evidence type="ECO:0000313" key="2">
    <source>
        <dbReference type="EnsemblFungi" id="PTTG_27971-t43_1-p1"/>
    </source>
</evidence>
<reference evidence="2 3" key="3">
    <citation type="journal article" date="2017" name="G3 (Bethesda)">
        <title>Comparative analysis highlights variable genome content of wheat rusts and divergence of the mating loci.</title>
        <authorList>
            <person name="Cuomo C.A."/>
            <person name="Bakkeren G."/>
            <person name="Khalil H.B."/>
            <person name="Panwar V."/>
            <person name="Joly D."/>
            <person name="Linning R."/>
            <person name="Sakthikumar S."/>
            <person name="Song X."/>
            <person name="Adiconis X."/>
            <person name="Fan L."/>
            <person name="Goldberg J.M."/>
            <person name="Levin J.Z."/>
            <person name="Young S."/>
            <person name="Zeng Q."/>
            <person name="Anikster Y."/>
            <person name="Bruce M."/>
            <person name="Wang M."/>
            <person name="Yin C."/>
            <person name="McCallum B."/>
            <person name="Szabo L.J."/>
            <person name="Hulbert S."/>
            <person name="Chen X."/>
            <person name="Fellers J.P."/>
        </authorList>
    </citation>
    <scope>NUCLEOTIDE SEQUENCE</scope>
    <source>
        <strain evidence="2">isolate 1-1 / race 1 (BBBD)</strain>
        <strain evidence="3">Isolate 1-1 / race 1 (BBBD)</strain>
    </source>
</reference>
<reference evidence="1" key="2">
    <citation type="submission" date="2016-05" db="EMBL/GenBank/DDBJ databases">
        <title>Comparative analysis highlights variable genome content of wheat rusts and divergence of the mating loci.</title>
        <authorList>
            <person name="Cuomo C.A."/>
            <person name="Bakkeren G."/>
            <person name="Szabo L."/>
            <person name="Khalil H."/>
            <person name="Joly D."/>
            <person name="Goldberg J."/>
            <person name="Young S."/>
            <person name="Zeng Q."/>
            <person name="Fellers J."/>
        </authorList>
    </citation>
    <scope>NUCLEOTIDE SEQUENCE [LARGE SCALE GENOMIC DNA]</scope>
    <source>
        <strain evidence="1">1-1 BBBD Race 1</strain>
    </source>
</reference>
<reference evidence="1" key="1">
    <citation type="submission" date="2009-11" db="EMBL/GenBank/DDBJ databases">
        <authorList>
            <consortium name="The Broad Institute Genome Sequencing Platform"/>
            <person name="Ward D."/>
            <person name="Feldgarden M."/>
            <person name="Earl A."/>
            <person name="Young S.K."/>
            <person name="Zeng Q."/>
            <person name="Koehrsen M."/>
            <person name="Alvarado L."/>
            <person name="Berlin A."/>
            <person name="Bochicchio J."/>
            <person name="Borenstein D."/>
            <person name="Chapman S.B."/>
            <person name="Chen Z."/>
            <person name="Engels R."/>
            <person name="Freedman E."/>
            <person name="Gellesch M."/>
            <person name="Goldberg J."/>
            <person name="Griggs A."/>
            <person name="Gujja S."/>
            <person name="Heilman E."/>
            <person name="Heiman D."/>
            <person name="Hepburn T."/>
            <person name="Howarth C."/>
            <person name="Jen D."/>
            <person name="Larson L."/>
            <person name="Lewis B."/>
            <person name="Mehta T."/>
            <person name="Park D."/>
            <person name="Pearson M."/>
            <person name="Roberts A."/>
            <person name="Saif S."/>
            <person name="Shea T."/>
            <person name="Shenoy N."/>
            <person name="Sisk P."/>
            <person name="Stolte C."/>
            <person name="Sykes S."/>
            <person name="Thomson T."/>
            <person name="Walk T."/>
            <person name="White J."/>
            <person name="Yandava C."/>
            <person name="Izard J."/>
            <person name="Baranova O.V."/>
            <person name="Blanton J.M."/>
            <person name="Tanner A.C."/>
            <person name="Dewhirst F.E."/>
            <person name="Haas B."/>
            <person name="Nusbaum C."/>
            <person name="Birren B."/>
        </authorList>
    </citation>
    <scope>NUCLEOTIDE SEQUENCE [LARGE SCALE GENOMIC DNA]</scope>
    <source>
        <strain evidence="1">1-1 BBBD Race 1</strain>
    </source>
</reference>
<dbReference type="AlphaFoldDB" id="A0A180GFX7"/>
<dbReference type="EMBL" id="ADAS02000081">
    <property type="protein sequence ID" value="OAV91379.1"/>
    <property type="molecule type" value="Genomic_DNA"/>
</dbReference>
<organism evidence="1">
    <name type="scientific">Puccinia triticina (isolate 1-1 / race 1 (BBBD))</name>
    <name type="common">Brown leaf rust fungus</name>
    <dbReference type="NCBI Taxonomy" id="630390"/>
    <lineage>
        <taxon>Eukaryota</taxon>
        <taxon>Fungi</taxon>
        <taxon>Dikarya</taxon>
        <taxon>Basidiomycota</taxon>
        <taxon>Pucciniomycotina</taxon>
        <taxon>Pucciniomycetes</taxon>
        <taxon>Pucciniales</taxon>
        <taxon>Pucciniaceae</taxon>
        <taxon>Puccinia</taxon>
    </lineage>
</organism>
<dbReference type="Proteomes" id="UP000005240">
    <property type="component" value="Unassembled WGS sequence"/>
</dbReference>
<dbReference type="OrthoDB" id="2284502at2759"/>
<name>A0A180GFX7_PUCT1</name>
<sequence>MAAGRGWLTPWRRVALRRHEGVRLLRGPAGVRTKKTSGEISGITDQEELRITGTGKIQAKEAPQLCTIWCAKAAWPFLARVDTSHKAILHPTVVKHLTQPHNVSRDIHMLYSAVHKGALYIAVGAWQSPDGFDILGMVIY</sequence>
<evidence type="ECO:0000313" key="1">
    <source>
        <dbReference type="EMBL" id="OAV91379.1"/>
    </source>
</evidence>
<reference evidence="2" key="4">
    <citation type="submission" date="2025-05" db="UniProtKB">
        <authorList>
            <consortium name="EnsemblFungi"/>
        </authorList>
    </citation>
    <scope>IDENTIFICATION</scope>
    <source>
        <strain evidence="2">isolate 1-1 / race 1 (BBBD)</strain>
    </source>
</reference>
<proteinExistence type="predicted"/>
<keyword evidence="3" id="KW-1185">Reference proteome</keyword>
<evidence type="ECO:0000313" key="3">
    <source>
        <dbReference type="Proteomes" id="UP000005240"/>
    </source>
</evidence>
<accession>A0A180GFX7</accession>
<protein>
    <submittedName>
        <fullName evidence="1 2">Uncharacterized protein</fullName>
    </submittedName>
</protein>